<dbReference type="GO" id="GO:0034040">
    <property type="term" value="F:ATPase-coupled lipid transmembrane transporter activity"/>
    <property type="evidence" value="ECO:0007669"/>
    <property type="project" value="TreeGrafter"/>
</dbReference>
<dbReference type="EMBL" id="PDOA01000013">
    <property type="protein sequence ID" value="PWC27584.1"/>
    <property type="molecule type" value="Genomic_DNA"/>
</dbReference>
<dbReference type="InterPro" id="IPR036640">
    <property type="entry name" value="ABC1_TM_sf"/>
</dbReference>
<dbReference type="PROSITE" id="PS50893">
    <property type="entry name" value="ABC_TRANSPORTER_2"/>
    <property type="match status" value="1"/>
</dbReference>
<dbReference type="Pfam" id="PF00664">
    <property type="entry name" value="ABC_membrane"/>
    <property type="match status" value="1"/>
</dbReference>
<comment type="caution">
    <text evidence="11">The sequence shown here is derived from an EMBL/GenBank/DDBJ whole genome shotgun (WGS) entry which is preliminary data.</text>
</comment>
<evidence type="ECO:0000256" key="1">
    <source>
        <dbReference type="ARBA" id="ARBA00004651"/>
    </source>
</evidence>
<name>A0A2U1V109_9PROT</name>
<organism evidence="11 12">
    <name type="scientific">Teichococcus aestuarii</name>
    <dbReference type="NCBI Taxonomy" id="568898"/>
    <lineage>
        <taxon>Bacteria</taxon>
        <taxon>Pseudomonadati</taxon>
        <taxon>Pseudomonadota</taxon>
        <taxon>Alphaproteobacteria</taxon>
        <taxon>Acetobacterales</taxon>
        <taxon>Roseomonadaceae</taxon>
        <taxon>Roseomonas</taxon>
    </lineage>
</organism>
<feature type="region of interest" description="Disordered" evidence="7">
    <location>
        <begin position="1"/>
        <end position="32"/>
    </location>
</feature>
<dbReference type="Gene3D" id="3.40.50.300">
    <property type="entry name" value="P-loop containing nucleotide triphosphate hydrolases"/>
    <property type="match status" value="1"/>
</dbReference>
<dbReference type="Proteomes" id="UP000245048">
    <property type="component" value="Unassembled WGS sequence"/>
</dbReference>
<feature type="compositionally biased region" description="Low complexity" evidence="7">
    <location>
        <begin position="1"/>
        <end position="20"/>
    </location>
</feature>
<evidence type="ECO:0000259" key="10">
    <source>
        <dbReference type="PROSITE" id="PS50929"/>
    </source>
</evidence>
<evidence type="ECO:0000259" key="9">
    <source>
        <dbReference type="PROSITE" id="PS50893"/>
    </source>
</evidence>
<feature type="transmembrane region" description="Helical" evidence="8">
    <location>
        <begin position="240"/>
        <end position="258"/>
    </location>
</feature>
<dbReference type="PROSITE" id="PS50929">
    <property type="entry name" value="ABC_TM1F"/>
    <property type="match status" value="1"/>
</dbReference>
<dbReference type="GO" id="GO:0005524">
    <property type="term" value="F:ATP binding"/>
    <property type="evidence" value="ECO:0007669"/>
    <property type="project" value="UniProtKB-KW"/>
</dbReference>
<accession>A0A2U1V109</accession>
<dbReference type="AlphaFoldDB" id="A0A2U1V109"/>
<dbReference type="InterPro" id="IPR003439">
    <property type="entry name" value="ABC_transporter-like_ATP-bd"/>
</dbReference>
<evidence type="ECO:0000256" key="3">
    <source>
        <dbReference type="ARBA" id="ARBA00022741"/>
    </source>
</evidence>
<feature type="transmembrane region" description="Helical" evidence="8">
    <location>
        <begin position="338"/>
        <end position="361"/>
    </location>
</feature>
<evidence type="ECO:0000256" key="6">
    <source>
        <dbReference type="ARBA" id="ARBA00023136"/>
    </source>
</evidence>
<keyword evidence="5 8" id="KW-1133">Transmembrane helix</keyword>
<evidence type="ECO:0000256" key="7">
    <source>
        <dbReference type="SAM" id="MobiDB-lite"/>
    </source>
</evidence>
<evidence type="ECO:0000256" key="5">
    <source>
        <dbReference type="ARBA" id="ARBA00022989"/>
    </source>
</evidence>
<dbReference type="CDD" id="cd03228">
    <property type="entry name" value="ABCC_MRP_Like"/>
    <property type="match status" value="1"/>
</dbReference>
<dbReference type="Pfam" id="PF00005">
    <property type="entry name" value="ABC_tran"/>
    <property type="match status" value="1"/>
</dbReference>
<dbReference type="GO" id="GO:0005886">
    <property type="term" value="C:plasma membrane"/>
    <property type="evidence" value="ECO:0007669"/>
    <property type="project" value="UniProtKB-SubCell"/>
</dbReference>
<dbReference type="InterPro" id="IPR011527">
    <property type="entry name" value="ABC1_TM_dom"/>
</dbReference>
<dbReference type="Gene3D" id="1.20.1560.10">
    <property type="entry name" value="ABC transporter type 1, transmembrane domain"/>
    <property type="match status" value="1"/>
</dbReference>
<feature type="domain" description="ABC transmembrane type-1" evidence="10">
    <location>
        <begin position="205"/>
        <end position="472"/>
    </location>
</feature>
<evidence type="ECO:0000313" key="12">
    <source>
        <dbReference type="Proteomes" id="UP000245048"/>
    </source>
</evidence>
<feature type="transmembrane region" description="Helical" evidence="8">
    <location>
        <begin position="199"/>
        <end position="228"/>
    </location>
</feature>
<evidence type="ECO:0000256" key="4">
    <source>
        <dbReference type="ARBA" id="ARBA00022840"/>
    </source>
</evidence>
<evidence type="ECO:0000256" key="8">
    <source>
        <dbReference type="SAM" id="Phobius"/>
    </source>
</evidence>
<dbReference type="SUPFAM" id="SSF90123">
    <property type="entry name" value="ABC transporter transmembrane region"/>
    <property type="match status" value="1"/>
</dbReference>
<keyword evidence="4" id="KW-0067">ATP-binding</keyword>
<dbReference type="InterPro" id="IPR039421">
    <property type="entry name" value="Type_1_exporter"/>
</dbReference>
<dbReference type="PANTHER" id="PTHR24221">
    <property type="entry name" value="ATP-BINDING CASSETTE SUB-FAMILY B"/>
    <property type="match status" value="1"/>
</dbReference>
<dbReference type="GO" id="GO:0140359">
    <property type="term" value="F:ABC-type transporter activity"/>
    <property type="evidence" value="ECO:0007669"/>
    <property type="project" value="InterPro"/>
</dbReference>
<evidence type="ECO:0000256" key="2">
    <source>
        <dbReference type="ARBA" id="ARBA00022692"/>
    </source>
</evidence>
<sequence>MIIPPRQDAARAVPAAPEQASRTAPHGDTEGGAALRSLLNRLAQLQALVRRSRHGLSGDEGDERLFCALCLTAGTDFPLRQLLAALPAEPAPMDADGIIAAMGHLGFCATPLARLPAQPQAPLLHDGGGEGASVILRLPGSNRMWRLWPSGAMEELASSRQLGRGTLWSFPREGDTHPLSAARRSHTGHRWFRALMAKFGWLAGGLILVSLAIAGVSTALPLFTIQIYHHVISLGSLEPLPMFALGMALIVLIEGLLVGQRSRMLAWIANRLEFLVAGATFERILKIRPAISERASVTDQVARLRTFENVRNFITGPAFIALLEAPITAASLGLLAAVAGWVVVVPLLGILAHLWLFSVLLRRARVMTSIAADESTEMQRMTIETFQKREVIRQAGLQHQWSGRMIGCVRRQQVAQLDLRMVGAAGDAISTFILTTATMLMLAAGTEAVWAGTLGTGGLLACTILGRRAMVPSHMLCLSVQRCEQLRNSLGQLNGLMEIPPERDEVRQYSQARPLQGGISFLNTGFRAADTRPVFVGLDLEIPPGSRIGITGANGSGKTTVLKLVQGLSDLTIGAVRLDGVDLRQLPPDELRRRIAYVPQHPRLFPGTLRDNLLFVNPLAEEGKLRLALQAARLAEAVEQLEDGLDHRCDETKAFPLEFHFKFAVAQALLTESNILLIDEVPNRLLDGEVGRVIRDIITQRSRSRTVLFVSHRSDFLALAERVVVLRYGKVPAVTTPAALVQGPA</sequence>
<feature type="domain" description="ABC transporter" evidence="9">
    <location>
        <begin position="519"/>
        <end position="745"/>
    </location>
</feature>
<dbReference type="SMART" id="SM00382">
    <property type="entry name" value="AAA"/>
    <property type="match status" value="1"/>
</dbReference>
<dbReference type="InterPro" id="IPR027417">
    <property type="entry name" value="P-loop_NTPase"/>
</dbReference>
<feature type="transmembrane region" description="Helical" evidence="8">
    <location>
        <begin position="419"/>
        <end position="442"/>
    </location>
</feature>
<reference evidence="12" key="1">
    <citation type="submission" date="2017-10" db="EMBL/GenBank/DDBJ databases">
        <authorList>
            <person name="Toshchakov S.V."/>
            <person name="Goeva M.A."/>
        </authorList>
    </citation>
    <scope>NUCLEOTIDE SEQUENCE [LARGE SCALE GENOMIC DNA]</scope>
    <source>
        <strain evidence="12">JR1/69-1-13</strain>
    </source>
</reference>
<dbReference type="SUPFAM" id="SSF52540">
    <property type="entry name" value="P-loop containing nucleoside triphosphate hydrolases"/>
    <property type="match status" value="1"/>
</dbReference>
<dbReference type="OrthoDB" id="5288404at2"/>
<proteinExistence type="predicted"/>
<keyword evidence="3" id="KW-0547">Nucleotide-binding</keyword>
<protein>
    <submittedName>
        <fullName evidence="11">ABC transporter</fullName>
    </submittedName>
</protein>
<dbReference type="RefSeq" id="WP_146201934.1">
    <property type="nucleotide sequence ID" value="NZ_PDOA01000013.1"/>
</dbReference>
<gene>
    <name evidence="11" type="ORF">CR165_17420</name>
</gene>
<comment type="subcellular location">
    <subcellularLocation>
        <location evidence="1">Cell membrane</location>
        <topology evidence="1">Multi-pass membrane protein</topology>
    </subcellularLocation>
</comment>
<keyword evidence="12" id="KW-1185">Reference proteome</keyword>
<keyword evidence="2 8" id="KW-0812">Transmembrane</keyword>
<dbReference type="PANTHER" id="PTHR24221:SF248">
    <property type="entry name" value="ABC TRANSPORTER TRANSMEMBRANE REGION"/>
    <property type="match status" value="1"/>
</dbReference>
<dbReference type="GO" id="GO:0016887">
    <property type="term" value="F:ATP hydrolysis activity"/>
    <property type="evidence" value="ECO:0007669"/>
    <property type="project" value="InterPro"/>
</dbReference>
<evidence type="ECO:0000313" key="11">
    <source>
        <dbReference type="EMBL" id="PWC27584.1"/>
    </source>
</evidence>
<keyword evidence="6 8" id="KW-0472">Membrane</keyword>
<dbReference type="InterPro" id="IPR003593">
    <property type="entry name" value="AAA+_ATPase"/>
</dbReference>
<feature type="transmembrane region" description="Helical" evidence="8">
    <location>
        <begin position="313"/>
        <end position="332"/>
    </location>
</feature>